<name>A0A1I0ZY44_9FIRM</name>
<dbReference type="AlphaFoldDB" id="A0A1I0ZY44"/>
<evidence type="ECO:0000313" key="2">
    <source>
        <dbReference type="EMBL" id="SFB29198.1"/>
    </source>
</evidence>
<feature type="transmembrane region" description="Helical" evidence="1">
    <location>
        <begin position="12"/>
        <end position="33"/>
    </location>
</feature>
<feature type="transmembrane region" description="Helical" evidence="1">
    <location>
        <begin position="39"/>
        <end position="57"/>
    </location>
</feature>
<keyword evidence="1" id="KW-1133">Transmembrane helix</keyword>
<evidence type="ECO:0000313" key="3">
    <source>
        <dbReference type="Proteomes" id="UP000198838"/>
    </source>
</evidence>
<keyword evidence="1" id="KW-0812">Transmembrane</keyword>
<gene>
    <name evidence="2" type="ORF">SAMN05216249_11770</name>
</gene>
<dbReference type="RefSeq" id="WP_092873732.1">
    <property type="nucleotide sequence ID" value="NZ_FOJY01000017.1"/>
</dbReference>
<evidence type="ECO:0000256" key="1">
    <source>
        <dbReference type="SAM" id="Phobius"/>
    </source>
</evidence>
<dbReference type="STRING" id="1120918.SAMN05216249_11770"/>
<keyword evidence="1" id="KW-0472">Membrane</keyword>
<accession>A0A1I0ZY44</accession>
<keyword evidence="3" id="KW-1185">Reference proteome</keyword>
<organism evidence="2 3">
    <name type="scientific">Acetitomaculum ruminis DSM 5522</name>
    <dbReference type="NCBI Taxonomy" id="1120918"/>
    <lineage>
        <taxon>Bacteria</taxon>
        <taxon>Bacillati</taxon>
        <taxon>Bacillota</taxon>
        <taxon>Clostridia</taxon>
        <taxon>Lachnospirales</taxon>
        <taxon>Lachnospiraceae</taxon>
        <taxon>Acetitomaculum</taxon>
    </lineage>
</organism>
<sequence>MNNHLKKKIAPVIITIIMVLYYFIYFIFLMTIFKGVARMLLGVAPFLLSMVMIGVCIQRLKEIDGGEEDDLSKY</sequence>
<proteinExistence type="predicted"/>
<dbReference type="Proteomes" id="UP000198838">
    <property type="component" value="Unassembled WGS sequence"/>
</dbReference>
<dbReference type="OrthoDB" id="1650720at2"/>
<dbReference type="EMBL" id="FOJY01000017">
    <property type="protein sequence ID" value="SFB29198.1"/>
    <property type="molecule type" value="Genomic_DNA"/>
</dbReference>
<protein>
    <submittedName>
        <fullName evidence="2">Uncharacterized protein</fullName>
    </submittedName>
</protein>
<reference evidence="2 3" key="1">
    <citation type="submission" date="2016-10" db="EMBL/GenBank/DDBJ databases">
        <authorList>
            <person name="de Groot N.N."/>
        </authorList>
    </citation>
    <scope>NUCLEOTIDE SEQUENCE [LARGE SCALE GENOMIC DNA]</scope>
    <source>
        <strain evidence="2 3">DSM 5522</strain>
    </source>
</reference>